<dbReference type="RefSeq" id="XP_067547945.1">
    <property type="nucleotide sequence ID" value="XM_067692524.1"/>
</dbReference>
<organism evidence="3 4">
    <name type="scientific">Candida metapsilosis</name>
    <dbReference type="NCBI Taxonomy" id="273372"/>
    <lineage>
        <taxon>Eukaryota</taxon>
        <taxon>Fungi</taxon>
        <taxon>Dikarya</taxon>
        <taxon>Ascomycota</taxon>
        <taxon>Saccharomycotina</taxon>
        <taxon>Pichiomycetes</taxon>
        <taxon>Debaryomycetaceae</taxon>
        <taxon>Candida/Lodderomyces clade</taxon>
        <taxon>Candida</taxon>
    </lineage>
</organism>
<keyword evidence="2" id="KW-1133">Transmembrane helix</keyword>
<dbReference type="EMBL" id="JAEOAQ010000004">
    <property type="protein sequence ID" value="KAG5418829.1"/>
    <property type="molecule type" value="Genomic_DNA"/>
</dbReference>
<proteinExistence type="predicted"/>
<evidence type="ECO:0000256" key="2">
    <source>
        <dbReference type="SAM" id="Phobius"/>
    </source>
</evidence>
<reference evidence="3 4" key="1">
    <citation type="submission" date="2020-12" db="EMBL/GenBank/DDBJ databases">
        <title>Effect of drift, selection, and recombination on the evolution of hybrid genomes in Candida yeast pathogens.</title>
        <authorList>
            <person name="Mixao V."/>
            <person name="Ksiezopolska E."/>
            <person name="Saus E."/>
            <person name="Boekhout T."/>
            <person name="Gacser A."/>
            <person name="Gabaldon T."/>
        </authorList>
    </citation>
    <scope>NUCLEOTIDE SEQUENCE [LARGE SCALE GENOMIC DNA]</scope>
    <source>
        <strain evidence="3 4">BP57</strain>
    </source>
</reference>
<feature type="transmembrane region" description="Helical" evidence="2">
    <location>
        <begin position="6"/>
        <end position="30"/>
    </location>
</feature>
<comment type="caution">
    <text evidence="3">The sequence shown here is derived from an EMBL/GenBank/DDBJ whole genome shotgun (WGS) entry which is preliminary data.</text>
</comment>
<name>A0A8H7ZEQ0_9ASCO</name>
<dbReference type="GeneID" id="93652176"/>
<evidence type="ECO:0000313" key="4">
    <source>
        <dbReference type="Proteomes" id="UP000669133"/>
    </source>
</evidence>
<dbReference type="Proteomes" id="UP000669133">
    <property type="component" value="Unassembled WGS sequence"/>
</dbReference>
<dbReference type="AlphaFoldDB" id="A0A8H7ZEQ0"/>
<gene>
    <name evidence="3" type="ORF">I9W82_003547</name>
</gene>
<keyword evidence="4" id="KW-1185">Reference proteome</keyword>
<feature type="region of interest" description="Disordered" evidence="1">
    <location>
        <begin position="79"/>
        <end position="112"/>
    </location>
</feature>
<accession>A0A8H7ZEQ0</accession>
<keyword evidence="2" id="KW-0472">Membrane</keyword>
<keyword evidence="2" id="KW-0812">Transmembrane</keyword>
<evidence type="ECO:0000313" key="3">
    <source>
        <dbReference type="EMBL" id="KAG5418829.1"/>
    </source>
</evidence>
<protein>
    <submittedName>
        <fullName evidence="3">Uncharacterized protein</fullName>
    </submittedName>
</protein>
<sequence length="112" mass="12139">MTSGDNTFVIIISVVFGVLGLLYCCIRIFIPGLFDERNEDGTREVNAADERASTNLEDTPVAAPKRSQTIALDVTAHTSHASSTVTYPEPSVARVDDLPPPSYYETMNNSSS</sequence>
<evidence type="ECO:0000256" key="1">
    <source>
        <dbReference type="SAM" id="MobiDB-lite"/>
    </source>
</evidence>